<feature type="transmembrane region" description="Helical" evidence="2">
    <location>
        <begin position="174"/>
        <end position="191"/>
    </location>
</feature>
<feature type="transmembrane region" description="Helical" evidence="2">
    <location>
        <begin position="571"/>
        <end position="591"/>
    </location>
</feature>
<evidence type="ECO:0008006" key="5">
    <source>
        <dbReference type="Google" id="ProtNLM"/>
    </source>
</evidence>
<evidence type="ECO:0000313" key="3">
    <source>
        <dbReference type="EMBL" id="QEG42512.1"/>
    </source>
</evidence>
<dbReference type="AlphaFoldDB" id="A0A5B9QWY1"/>
<feature type="region of interest" description="Disordered" evidence="1">
    <location>
        <begin position="101"/>
        <end position="125"/>
    </location>
</feature>
<evidence type="ECO:0000256" key="1">
    <source>
        <dbReference type="SAM" id="MobiDB-lite"/>
    </source>
</evidence>
<protein>
    <recommendedName>
        <fullName evidence="5">O-Antigen ligase</fullName>
    </recommendedName>
</protein>
<feature type="transmembrane region" description="Helical" evidence="2">
    <location>
        <begin position="203"/>
        <end position="221"/>
    </location>
</feature>
<evidence type="ECO:0000256" key="2">
    <source>
        <dbReference type="SAM" id="Phobius"/>
    </source>
</evidence>
<dbReference type="Proteomes" id="UP000325286">
    <property type="component" value="Chromosome"/>
</dbReference>
<feature type="transmembrane region" description="Helical" evidence="2">
    <location>
        <begin position="274"/>
        <end position="291"/>
    </location>
</feature>
<dbReference type="KEGG" id="rul:UC8_45510"/>
<keyword evidence="4" id="KW-1185">Reference proteome</keyword>
<dbReference type="RefSeq" id="WP_068130375.1">
    <property type="nucleotide sequence ID" value="NZ_CP042914.1"/>
</dbReference>
<keyword evidence="2" id="KW-0812">Transmembrane</keyword>
<organism evidence="3 4">
    <name type="scientific">Roseimaritima ulvae</name>
    <dbReference type="NCBI Taxonomy" id="980254"/>
    <lineage>
        <taxon>Bacteria</taxon>
        <taxon>Pseudomonadati</taxon>
        <taxon>Planctomycetota</taxon>
        <taxon>Planctomycetia</taxon>
        <taxon>Pirellulales</taxon>
        <taxon>Pirellulaceae</taxon>
        <taxon>Roseimaritima</taxon>
    </lineage>
</organism>
<feature type="transmembrane region" description="Helical" evidence="2">
    <location>
        <begin position="327"/>
        <end position="348"/>
    </location>
</feature>
<keyword evidence="2" id="KW-0472">Membrane</keyword>
<dbReference type="EMBL" id="CP042914">
    <property type="protein sequence ID" value="QEG42512.1"/>
    <property type="molecule type" value="Genomic_DNA"/>
</dbReference>
<gene>
    <name evidence="3" type="ORF">UC8_45510</name>
</gene>
<name>A0A5B9QWY1_9BACT</name>
<sequence>MTLDQGSRAARLLAAATLTVGGCLLASSHASWPVIQVALVAGCFIVGLLRPHWFAAIFPLAWVIGDAYPLTGQILVKEYDSILLATAGGVLFSTFRHAATAPHSVSPHPPQALARGGESDGRSRGRKWNQALPWWLLGAATVLSLLIGWQALPAGDWDDPLSIYFTRWNAVREAKGYFLGALFASLAWHHRHRHGESRVLHDGFAVGVQVASAYVIAAMMAERWMFKSLWQFETVYRATGPFFTMHIGDHHVDAFLVMAFPYAWYGWKGECLKWRFVVRLLLSMGLTYCVIATMSRATIVVLGLEICVLASWATLRILPWQPLRYPYLSPIAGLAASCVAVVLMYAVAQIAPLKNRFETAASDIVTRTDHWEVSADREGQTFTTATCGHGAGTFPTYMAGQRGVSFPPLQRIGDKQQNIIRLQPGWPIYLEQWLTRGGDEGVVVSGVAELVAKDSDDRARARSQLTAIRSRKSLLYSFESHQVAIDVVGTAPQPFELVLPPPSKQDVGEPWTARLRPQSAALFLSGNSAVDISGLTVHVQNKDTPHALKASGLPWSFTCDDHLIWRAKNGLLHIFFSAGILGTIALLWIWLSAFFPPGSSRGQPQMNGLRSLAPCLALGGFIALSMIGTLIDTPWLTGWMLSLVWLASTRS</sequence>
<feature type="transmembrane region" description="Helical" evidence="2">
    <location>
        <begin position="132"/>
        <end position="152"/>
    </location>
</feature>
<feature type="transmembrane region" description="Helical" evidence="2">
    <location>
        <begin position="611"/>
        <end position="631"/>
    </location>
</feature>
<evidence type="ECO:0000313" key="4">
    <source>
        <dbReference type="Proteomes" id="UP000325286"/>
    </source>
</evidence>
<reference evidence="3 4" key="1">
    <citation type="submission" date="2019-08" db="EMBL/GenBank/DDBJ databases">
        <title>Deep-cultivation of Planctomycetes and their phenomic and genomic characterization uncovers novel biology.</title>
        <authorList>
            <person name="Wiegand S."/>
            <person name="Jogler M."/>
            <person name="Boedeker C."/>
            <person name="Pinto D."/>
            <person name="Vollmers J."/>
            <person name="Rivas-Marin E."/>
            <person name="Kohn T."/>
            <person name="Peeters S.H."/>
            <person name="Heuer A."/>
            <person name="Rast P."/>
            <person name="Oberbeckmann S."/>
            <person name="Bunk B."/>
            <person name="Jeske O."/>
            <person name="Meyerdierks A."/>
            <person name="Storesund J.E."/>
            <person name="Kallscheuer N."/>
            <person name="Luecker S."/>
            <person name="Lage O.M."/>
            <person name="Pohl T."/>
            <person name="Merkel B.J."/>
            <person name="Hornburger P."/>
            <person name="Mueller R.-W."/>
            <person name="Bruemmer F."/>
            <person name="Labrenz M."/>
            <person name="Spormann A.M."/>
            <person name="Op den Camp H."/>
            <person name="Overmann J."/>
            <person name="Amann R."/>
            <person name="Jetten M.S.M."/>
            <person name="Mascher T."/>
            <person name="Medema M.H."/>
            <person name="Devos D.P."/>
            <person name="Kaster A.-K."/>
            <person name="Ovreas L."/>
            <person name="Rohde M."/>
            <person name="Galperin M.Y."/>
            <person name="Jogler C."/>
        </authorList>
    </citation>
    <scope>NUCLEOTIDE SEQUENCE [LARGE SCALE GENOMIC DNA]</scope>
    <source>
        <strain evidence="3 4">UC8</strain>
    </source>
</reference>
<feature type="transmembrane region" description="Helical" evidence="2">
    <location>
        <begin position="12"/>
        <end position="32"/>
    </location>
</feature>
<accession>A0A5B9QWY1</accession>
<dbReference type="OrthoDB" id="225201at2"/>
<keyword evidence="2" id="KW-1133">Transmembrane helix</keyword>
<proteinExistence type="predicted"/>